<protein>
    <recommendedName>
        <fullName evidence="1">Tryptophan synthase beta chain-like PALP domain-containing protein</fullName>
    </recommendedName>
</protein>
<dbReference type="SUPFAM" id="SSF53686">
    <property type="entry name" value="Tryptophan synthase beta subunit-like PLP-dependent enzymes"/>
    <property type="match status" value="1"/>
</dbReference>
<feature type="domain" description="Tryptophan synthase beta chain-like PALP" evidence="1">
    <location>
        <begin position="15"/>
        <end position="228"/>
    </location>
</feature>
<comment type="caution">
    <text evidence="2">The sequence shown here is derived from an EMBL/GenBank/DDBJ whole genome shotgun (WGS) entry which is preliminary data.</text>
</comment>
<dbReference type="AlphaFoldDB" id="A0A261Y8K7"/>
<dbReference type="Proteomes" id="UP000242875">
    <property type="component" value="Unassembled WGS sequence"/>
</dbReference>
<dbReference type="OrthoDB" id="10259545at2759"/>
<reference evidence="2 3" key="1">
    <citation type="journal article" date="2017" name="Mycologia">
        <title>Bifiguratus adelaidae, gen. et sp. nov., a new member of Mucoromycotina in endophytic and soil-dwelling habitats.</title>
        <authorList>
            <person name="Torres-Cruz T.J."/>
            <person name="Billingsley Tobias T.L."/>
            <person name="Almatruk M."/>
            <person name="Hesse C."/>
            <person name="Kuske C.R."/>
            <person name="Desiro A."/>
            <person name="Benucci G.M."/>
            <person name="Bonito G."/>
            <person name="Stajich J.E."/>
            <person name="Dunlap C."/>
            <person name="Arnold A.E."/>
            <person name="Porras-Alfaro A."/>
        </authorList>
    </citation>
    <scope>NUCLEOTIDE SEQUENCE [LARGE SCALE GENOMIC DNA]</scope>
    <source>
        <strain evidence="2 3">AZ0501</strain>
    </source>
</reference>
<dbReference type="Pfam" id="PF00291">
    <property type="entry name" value="PALP"/>
    <property type="match status" value="1"/>
</dbReference>
<evidence type="ECO:0000259" key="1">
    <source>
        <dbReference type="Pfam" id="PF00291"/>
    </source>
</evidence>
<dbReference type="InterPro" id="IPR001926">
    <property type="entry name" value="TrpB-like_PALP"/>
</dbReference>
<keyword evidence="3" id="KW-1185">Reference proteome</keyword>
<dbReference type="EMBL" id="MVBO01000001">
    <property type="protein sequence ID" value="OZJ06804.1"/>
    <property type="molecule type" value="Genomic_DNA"/>
</dbReference>
<dbReference type="Gene3D" id="3.40.50.1100">
    <property type="match status" value="4"/>
</dbReference>
<name>A0A261Y8K7_9FUNG</name>
<organism evidence="2 3">
    <name type="scientific">Bifiguratus adelaidae</name>
    <dbReference type="NCBI Taxonomy" id="1938954"/>
    <lineage>
        <taxon>Eukaryota</taxon>
        <taxon>Fungi</taxon>
        <taxon>Fungi incertae sedis</taxon>
        <taxon>Mucoromycota</taxon>
        <taxon>Mucoromycotina</taxon>
        <taxon>Endogonomycetes</taxon>
        <taxon>Endogonales</taxon>
        <taxon>Endogonales incertae sedis</taxon>
        <taxon>Bifiguratus</taxon>
    </lineage>
</organism>
<accession>A0A261Y8K7</accession>
<dbReference type="InterPro" id="IPR050214">
    <property type="entry name" value="Cys_Synth/Cystath_Beta-Synth"/>
</dbReference>
<sequence length="275" mass="30587">MGSLGRRVEVAQGLTATVGDTPLVEFTSPTEFCGGVRLLGKAEMLSMGGSVKDRAAAYMVEQGEKLGLLKPRLDCRRNGKHEYCTCSDCPKQGRRIPFYASSHSLLDLAIQGYKCLIVMIRTISIDNQNLSRLFGAELVLTEPCSLTDPKHFYQVAKRLPEERGGFYVNQFENVDDSEASYRTTEIWEQTNGQVTVFCCAAGTGRTIAGVSTYLKERDPNIQVNVIDCPTSILYPYLKSGEMGCKLEVELKGIEGIRTDRLTANFREQRLTMLSR</sequence>
<dbReference type="PANTHER" id="PTHR10314">
    <property type="entry name" value="CYSTATHIONINE BETA-SYNTHASE"/>
    <property type="match status" value="1"/>
</dbReference>
<gene>
    <name evidence="2" type="ORF">BZG36_00105</name>
</gene>
<evidence type="ECO:0000313" key="3">
    <source>
        <dbReference type="Proteomes" id="UP000242875"/>
    </source>
</evidence>
<evidence type="ECO:0000313" key="2">
    <source>
        <dbReference type="EMBL" id="OZJ06804.1"/>
    </source>
</evidence>
<proteinExistence type="predicted"/>
<dbReference type="InterPro" id="IPR036052">
    <property type="entry name" value="TrpB-like_PALP_sf"/>
</dbReference>